<keyword evidence="6 8" id="KW-0067">ATP-binding</keyword>
<dbReference type="AlphaFoldDB" id="A0AAJ1IFB7"/>
<dbReference type="Pfam" id="PF02782">
    <property type="entry name" value="FGGY_C"/>
    <property type="match status" value="1"/>
</dbReference>
<evidence type="ECO:0000313" key="12">
    <source>
        <dbReference type="EMBL" id="MDC7226902.1"/>
    </source>
</evidence>
<evidence type="ECO:0000256" key="1">
    <source>
        <dbReference type="ARBA" id="ARBA00009156"/>
    </source>
</evidence>
<comment type="similarity">
    <text evidence="1 8 9">Belongs to the FGGY kinase family.</text>
</comment>
<evidence type="ECO:0000256" key="4">
    <source>
        <dbReference type="ARBA" id="ARBA00022741"/>
    </source>
</evidence>
<keyword evidence="3 8" id="KW-0808">Transferase</keyword>
<evidence type="ECO:0000259" key="10">
    <source>
        <dbReference type="Pfam" id="PF00370"/>
    </source>
</evidence>
<feature type="site" description="Important for activity" evidence="8">
    <location>
        <position position="8"/>
    </location>
</feature>
<dbReference type="EMBL" id="JAQQAL010000019">
    <property type="protein sequence ID" value="MDC7226902.1"/>
    <property type="molecule type" value="Genomic_DNA"/>
</dbReference>
<dbReference type="HAMAP" id="MF_02220">
    <property type="entry name" value="XylB"/>
    <property type="match status" value="1"/>
</dbReference>
<dbReference type="PROSITE" id="PS00933">
    <property type="entry name" value="FGGY_KINASES_1"/>
    <property type="match status" value="1"/>
</dbReference>
<evidence type="ECO:0000259" key="11">
    <source>
        <dbReference type="Pfam" id="PF02782"/>
    </source>
</evidence>
<dbReference type="CDD" id="cd07809">
    <property type="entry name" value="ASKHA_NBD_FGGY_BaXK-like"/>
    <property type="match status" value="1"/>
</dbReference>
<dbReference type="InterPro" id="IPR043129">
    <property type="entry name" value="ATPase_NBD"/>
</dbReference>
<feature type="domain" description="Carbohydrate kinase FGGY N-terminal" evidence="10">
    <location>
        <begin position="4"/>
        <end position="249"/>
    </location>
</feature>
<dbReference type="SUPFAM" id="SSF53067">
    <property type="entry name" value="Actin-like ATPase domain"/>
    <property type="match status" value="2"/>
</dbReference>
<dbReference type="NCBIfam" id="TIGR01312">
    <property type="entry name" value="XylB"/>
    <property type="match status" value="1"/>
</dbReference>
<protein>
    <recommendedName>
        <fullName evidence="8 9">Xylulose kinase</fullName>
        <shortName evidence="8 9">Xylulokinase</shortName>
        <ecNumber evidence="8 9">2.7.1.17</ecNumber>
    </recommendedName>
</protein>
<dbReference type="GO" id="GO:0004856">
    <property type="term" value="F:D-xylulokinase activity"/>
    <property type="evidence" value="ECO:0007669"/>
    <property type="project" value="UniProtKB-UniRule"/>
</dbReference>
<dbReference type="GO" id="GO:0005998">
    <property type="term" value="P:xylulose catabolic process"/>
    <property type="evidence" value="ECO:0007669"/>
    <property type="project" value="UniProtKB-UniRule"/>
</dbReference>
<dbReference type="GO" id="GO:0005524">
    <property type="term" value="F:ATP binding"/>
    <property type="evidence" value="ECO:0007669"/>
    <property type="project" value="UniProtKB-UniRule"/>
</dbReference>
<dbReference type="InterPro" id="IPR018484">
    <property type="entry name" value="FGGY_N"/>
</dbReference>
<dbReference type="InterPro" id="IPR000577">
    <property type="entry name" value="Carb_kinase_FGGY"/>
</dbReference>
<evidence type="ECO:0000256" key="2">
    <source>
        <dbReference type="ARBA" id="ARBA00022629"/>
    </source>
</evidence>
<gene>
    <name evidence="8 9 12" type="primary">xylB</name>
    <name evidence="12" type="ORF">PQJ61_09080</name>
</gene>
<dbReference type="InterPro" id="IPR018483">
    <property type="entry name" value="Carb_kinase_FGGY_CS"/>
</dbReference>
<evidence type="ECO:0000256" key="6">
    <source>
        <dbReference type="ARBA" id="ARBA00022840"/>
    </source>
</evidence>
<accession>A0AAJ1IFB7</accession>
<comment type="function">
    <text evidence="8">Catalyzes the phosphorylation of D-xylulose to D-xylulose 5-phosphate.</text>
</comment>
<sequence length="497" mass="53614">MNTVLGIDMGTQSVKFLVYDYETKTTVATVQQKLNIITDADGTSEQKAEWWIEAAKKCADEISSDIKKTVRAVGVSGQQHGFVPVDAEGSPLYNAKLWNDVSTTAECAEITERFGGEEKLIAEVGNKVLPGYTAPKVLWLKKHKPEIYSKLAHILLPHDYMNFFLTGEYTAEYGDASGTAFFDVRKRCWSESVLRAIDPERDLLSCLPRLKAADDLAGFVTTEAAYYFGIPEGTPVSTGGGDNMMGAVGTGAVREGVLTMSLGTSGTIYVYGDTPLIDPEGNLAAFCSSTGGWLPLLCTMNCTVATEQMRALFDMPLDELNSKATAVPPGADGIIVLPYFGGERTPSMPNGRAVIAGMNMNNVSEAGILRASMESAVFGLKLGFESLASLGVKTNEVRLIGGGAKSALWRKITADVLDAKVVTLAEEEAAALGAALQALWALKTSEDGYTDLTAITDEHIKLNEEETVLPGPEAVKIYEDVYAEYKEYLELLKPKFL</sequence>
<keyword evidence="7 8" id="KW-0119">Carbohydrate metabolism</keyword>
<dbReference type="InterPro" id="IPR006000">
    <property type="entry name" value="Xylulokinase"/>
</dbReference>
<dbReference type="Gene3D" id="3.30.420.40">
    <property type="match status" value="2"/>
</dbReference>
<keyword evidence="5 8" id="KW-0418">Kinase</keyword>
<feature type="active site" description="Proton acceptor" evidence="8">
    <location>
        <position position="242"/>
    </location>
</feature>
<organism evidence="12 13">
    <name type="scientific">Candidatus Thalassospirochaeta sargassi</name>
    <dbReference type="NCBI Taxonomy" id="3119039"/>
    <lineage>
        <taxon>Bacteria</taxon>
        <taxon>Pseudomonadati</taxon>
        <taxon>Spirochaetota</taxon>
        <taxon>Spirochaetia</taxon>
        <taxon>Spirochaetales</taxon>
        <taxon>Spirochaetaceae</taxon>
        <taxon>Candidatus Thalassospirochaeta</taxon>
    </lineage>
</organism>
<name>A0AAJ1IFB7_9SPIO</name>
<evidence type="ECO:0000256" key="3">
    <source>
        <dbReference type="ARBA" id="ARBA00022679"/>
    </source>
</evidence>
<comment type="catalytic activity">
    <reaction evidence="8 9">
        <text>D-xylulose + ATP = D-xylulose 5-phosphate + ADP + H(+)</text>
        <dbReference type="Rhea" id="RHEA:10964"/>
        <dbReference type="ChEBI" id="CHEBI:15378"/>
        <dbReference type="ChEBI" id="CHEBI:17140"/>
        <dbReference type="ChEBI" id="CHEBI:30616"/>
        <dbReference type="ChEBI" id="CHEBI:57737"/>
        <dbReference type="ChEBI" id="CHEBI:456216"/>
        <dbReference type="EC" id="2.7.1.17"/>
    </reaction>
</comment>
<dbReference type="PANTHER" id="PTHR43095:SF5">
    <property type="entry name" value="XYLULOSE KINASE"/>
    <property type="match status" value="1"/>
</dbReference>
<evidence type="ECO:0000256" key="8">
    <source>
        <dbReference type="HAMAP-Rule" id="MF_02220"/>
    </source>
</evidence>
<evidence type="ECO:0000256" key="5">
    <source>
        <dbReference type="ARBA" id="ARBA00022777"/>
    </source>
</evidence>
<dbReference type="PANTHER" id="PTHR43095">
    <property type="entry name" value="SUGAR KINASE"/>
    <property type="match status" value="1"/>
</dbReference>
<feature type="binding site" evidence="8">
    <location>
        <begin position="79"/>
        <end position="80"/>
    </location>
    <ligand>
        <name>substrate</name>
    </ligand>
</feature>
<dbReference type="PIRSF" id="PIRSF000538">
    <property type="entry name" value="GlpK"/>
    <property type="match status" value="1"/>
</dbReference>
<feature type="domain" description="Carbohydrate kinase FGGY C-terminal" evidence="11">
    <location>
        <begin position="259"/>
        <end position="442"/>
    </location>
</feature>
<keyword evidence="2 8" id="KW-0859">Xylose metabolism</keyword>
<dbReference type="InterPro" id="IPR018485">
    <property type="entry name" value="FGGY_C"/>
</dbReference>
<evidence type="ECO:0000256" key="9">
    <source>
        <dbReference type="RuleBase" id="RU364073"/>
    </source>
</evidence>
<keyword evidence="4 8" id="KW-0547">Nucleotide-binding</keyword>
<evidence type="ECO:0000313" key="13">
    <source>
        <dbReference type="Proteomes" id="UP001221217"/>
    </source>
</evidence>
<evidence type="ECO:0000256" key="7">
    <source>
        <dbReference type="ARBA" id="ARBA00023277"/>
    </source>
</evidence>
<dbReference type="Proteomes" id="UP001221217">
    <property type="component" value="Unassembled WGS sequence"/>
</dbReference>
<dbReference type="GO" id="GO:0042732">
    <property type="term" value="P:D-xylose metabolic process"/>
    <property type="evidence" value="ECO:0007669"/>
    <property type="project" value="UniProtKB-KW"/>
</dbReference>
<reference evidence="12 13" key="1">
    <citation type="submission" date="2022-12" db="EMBL/GenBank/DDBJ databases">
        <title>Metagenome assembled genome from gulf of manar.</title>
        <authorList>
            <person name="Kohli P."/>
            <person name="Pk S."/>
            <person name="Venkata Ramana C."/>
            <person name="Sasikala C."/>
        </authorList>
    </citation>
    <scope>NUCLEOTIDE SEQUENCE [LARGE SCALE GENOMIC DNA]</scope>
    <source>
        <strain evidence="12">JB008</strain>
    </source>
</reference>
<dbReference type="InterPro" id="IPR050406">
    <property type="entry name" value="FGGY_Carb_Kinase"/>
</dbReference>
<dbReference type="EC" id="2.7.1.17" evidence="8 9"/>
<proteinExistence type="inferred from homology"/>
<dbReference type="Pfam" id="PF00370">
    <property type="entry name" value="FGGY_N"/>
    <property type="match status" value="1"/>
</dbReference>
<comment type="caution">
    <text evidence="12">The sequence shown here is derived from an EMBL/GenBank/DDBJ whole genome shotgun (WGS) entry which is preliminary data.</text>
</comment>